<evidence type="ECO:0000256" key="1">
    <source>
        <dbReference type="SAM" id="MobiDB-lite"/>
    </source>
</evidence>
<feature type="domain" description="PiggyBac transposable element-derived protein" evidence="2">
    <location>
        <begin position="142"/>
        <end position="297"/>
    </location>
</feature>
<dbReference type="Proteomes" id="UP000299102">
    <property type="component" value="Unassembled WGS sequence"/>
</dbReference>
<name>A0A4C1XU50_EUMVA</name>
<dbReference type="PANTHER" id="PTHR46599:SF3">
    <property type="entry name" value="PIGGYBAC TRANSPOSABLE ELEMENT-DERIVED PROTEIN 4"/>
    <property type="match status" value="1"/>
</dbReference>
<feature type="region of interest" description="Disordered" evidence="1">
    <location>
        <begin position="378"/>
        <end position="398"/>
    </location>
</feature>
<dbReference type="Pfam" id="PF13843">
    <property type="entry name" value="DDE_Tnp_1_7"/>
    <property type="match status" value="1"/>
</dbReference>
<comment type="caution">
    <text evidence="3">The sequence shown here is derived from an EMBL/GenBank/DDBJ whole genome shotgun (WGS) entry which is preliminary data.</text>
</comment>
<dbReference type="AlphaFoldDB" id="A0A4C1XU50"/>
<dbReference type="InterPro" id="IPR029526">
    <property type="entry name" value="PGBD"/>
</dbReference>
<evidence type="ECO:0000259" key="2">
    <source>
        <dbReference type="Pfam" id="PF13843"/>
    </source>
</evidence>
<dbReference type="PANTHER" id="PTHR46599">
    <property type="entry name" value="PIGGYBAC TRANSPOSABLE ELEMENT-DERIVED PROTEIN 4"/>
    <property type="match status" value="1"/>
</dbReference>
<evidence type="ECO:0000313" key="3">
    <source>
        <dbReference type="EMBL" id="GBP65695.1"/>
    </source>
</evidence>
<dbReference type="EMBL" id="BGZK01000936">
    <property type="protein sequence ID" value="GBP65695.1"/>
    <property type="molecule type" value="Genomic_DNA"/>
</dbReference>
<evidence type="ECO:0000313" key="4">
    <source>
        <dbReference type="Proteomes" id="UP000299102"/>
    </source>
</evidence>
<gene>
    <name evidence="3" type="primary">PGBD4</name>
    <name evidence="3" type="ORF">EVAR_98408_1</name>
</gene>
<sequence length="478" mass="53452">MAYAWPIQNAERGDCDSPISYVEYITRRVPTSPRGDAREFNIMPTTPRGDSETFSFHGPVWLRQCSSSSNSEKCETEQELVDQAVEFQFELVPQSSDAFLTEGEKNAATSQASSVTTSSAANAILNSQLGEMPRGRSRGQIPCLHLSDTSAGGLSKITELIERFSNNLKVIFTANKQLSLDESMVLWRGRPYFRRYTKDKRRKYGIKLYLSTEPDGLVLWVHLFGGSTDVTGGKGHTEKIVMHLAKKFLDKGHFVYKDQFYNGYDLAVKLLENKTFCIGTLAKMSKLNPSAVSTKLKKVVDEKAIIERVKPKTLAEYNKYMSGVRQARPDVVILPSREEDPPMLQINICSCTANSSTERIFALQQIFSFGRTSNRKQKKKSATLRIHSSGIGRGPTSKTKLSTIEERIVAVPGAVAYAGISEESGFPDGLIPILLRHTLLQSIHFKLRGLDFKPTMLVSCGLRDINNCFYEYNNVRGQ</sequence>
<dbReference type="OrthoDB" id="118105at2759"/>
<protein>
    <submittedName>
        <fullName evidence="3">PiggyBac transposable element-derived protein 4</fullName>
    </submittedName>
</protein>
<proteinExistence type="predicted"/>
<reference evidence="3 4" key="1">
    <citation type="journal article" date="2019" name="Commun. Biol.">
        <title>The bagworm genome reveals a unique fibroin gene that provides high tensile strength.</title>
        <authorList>
            <person name="Kono N."/>
            <person name="Nakamura H."/>
            <person name="Ohtoshi R."/>
            <person name="Tomita M."/>
            <person name="Numata K."/>
            <person name="Arakawa K."/>
        </authorList>
    </citation>
    <scope>NUCLEOTIDE SEQUENCE [LARGE SCALE GENOMIC DNA]</scope>
</reference>
<keyword evidence="4" id="KW-1185">Reference proteome</keyword>
<organism evidence="3 4">
    <name type="scientific">Eumeta variegata</name>
    <name type="common">Bagworm moth</name>
    <name type="synonym">Eumeta japonica</name>
    <dbReference type="NCBI Taxonomy" id="151549"/>
    <lineage>
        <taxon>Eukaryota</taxon>
        <taxon>Metazoa</taxon>
        <taxon>Ecdysozoa</taxon>
        <taxon>Arthropoda</taxon>
        <taxon>Hexapoda</taxon>
        <taxon>Insecta</taxon>
        <taxon>Pterygota</taxon>
        <taxon>Neoptera</taxon>
        <taxon>Endopterygota</taxon>
        <taxon>Lepidoptera</taxon>
        <taxon>Glossata</taxon>
        <taxon>Ditrysia</taxon>
        <taxon>Tineoidea</taxon>
        <taxon>Psychidae</taxon>
        <taxon>Oiketicinae</taxon>
        <taxon>Eumeta</taxon>
    </lineage>
</organism>
<accession>A0A4C1XU50</accession>